<keyword evidence="6 9" id="KW-0333">Golgi apparatus</keyword>
<dbReference type="InterPro" id="IPR005331">
    <property type="entry name" value="Sulfotransferase"/>
</dbReference>
<evidence type="ECO:0000256" key="6">
    <source>
        <dbReference type="ARBA" id="ARBA00023034"/>
    </source>
</evidence>
<dbReference type="PANTHER" id="PTHR12137:SF54">
    <property type="entry name" value="CARBOHYDRATE SULFOTRANSFERASE"/>
    <property type="match status" value="1"/>
</dbReference>
<comment type="similarity">
    <text evidence="2 9">Belongs to the sulfotransferase 2 family.</text>
</comment>
<dbReference type="Pfam" id="PF03567">
    <property type="entry name" value="Sulfotransfer_2"/>
    <property type="match status" value="1"/>
</dbReference>
<feature type="non-terminal residue" evidence="10">
    <location>
        <position position="1"/>
    </location>
</feature>
<gene>
    <name evidence="10" type="ORF">MNOR_LOCUS34434</name>
</gene>
<evidence type="ECO:0000256" key="2">
    <source>
        <dbReference type="ARBA" id="ARBA00006339"/>
    </source>
</evidence>
<evidence type="ECO:0000256" key="7">
    <source>
        <dbReference type="ARBA" id="ARBA00023136"/>
    </source>
</evidence>
<dbReference type="Proteomes" id="UP001497623">
    <property type="component" value="Unassembled WGS sequence"/>
</dbReference>
<keyword evidence="9" id="KW-0735">Signal-anchor</keyword>
<keyword evidence="11" id="KW-1185">Reference proteome</keyword>
<dbReference type="InterPro" id="IPR018011">
    <property type="entry name" value="Carb_sulfotrans_8-10"/>
</dbReference>
<reference evidence="10 11" key="1">
    <citation type="submission" date="2024-05" db="EMBL/GenBank/DDBJ databases">
        <authorList>
            <person name="Wallberg A."/>
        </authorList>
    </citation>
    <scope>NUCLEOTIDE SEQUENCE [LARGE SCALE GENOMIC DNA]</scope>
</reference>
<sequence length="228" mass="26601">AGATTWKTHLYTINTGRPSARVHTPETGKQIRAAFMMSSVTINEKFNNGKYIRVMNARHPLDRLVSAYRDKYRDGAGPKGSVFKKYVYQLRDSTVLTNITFTEFLQIVVDNKKHGKENHHWKNYYSTCSACELPYDYIMKVETHTEDLRYIFKMAGITEVDVEAQYHATSVNKTTSDHVYGSDSSYMSYYEGVDYQLIKDIHYLYKEDYQLFGYEIPQFVQNIIENKK</sequence>
<keyword evidence="4" id="KW-0812">Transmembrane</keyword>
<evidence type="ECO:0000313" key="11">
    <source>
        <dbReference type="Proteomes" id="UP001497623"/>
    </source>
</evidence>
<name>A0AAV2S8E3_MEGNR</name>
<proteinExistence type="inferred from homology"/>
<dbReference type="PANTHER" id="PTHR12137">
    <property type="entry name" value="CARBOHYDRATE SULFOTRANSFERASE"/>
    <property type="match status" value="1"/>
</dbReference>
<evidence type="ECO:0000256" key="5">
    <source>
        <dbReference type="ARBA" id="ARBA00022989"/>
    </source>
</evidence>
<keyword evidence="9" id="KW-0119">Carbohydrate metabolism</keyword>
<evidence type="ECO:0000256" key="3">
    <source>
        <dbReference type="ARBA" id="ARBA00022679"/>
    </source>
</evidence>
<protein>
    <recommendedName>
        <fullName evidence="9">Carbohydrate sulfotransferase</fullName>
        <ecNumber evidence="9">2.8.2.-</ecNumber>
    </recommendedName>
</protein>
<evidence type="ECO:0000256" key="9">
    <source>
        <dbReference type="RuleBase" id="RU364020"/>
    </source>
</evidence>
<dbReference type="EC" id="2.8.2.-" evidence="9"/>
<comment type="caution">
    <text evidence="10">The sequence shown here is derived from an EMBL/GenBank/DDBJ whole genome shotgun (WGS) entry which is preliminary data.</text>
</comment>
<dbReference type="GO" id="GO:0016051">
    <property type="term" value="P:carbohydrate biosynthetic process"/>
    <property type="evidence" value="ECO:0007669"/>
    <property type="project" value="InterPro"/>
</dbReference>
<evidence type="ECO:0000256" key="4">
    <source>
        <dbReference type="ARBA" id="ARBA00022692"/>
    </source>
</evidence>
<evidence type="ECO:0000256" key="8">
    <source>
        <dbReference type="ARBA" id="ARBA00023180"/>
    </source>
</evidence>
<keyword evidence="3 9" id="KW-0808">Transferase</keyword>
<evidence type="ECO:0000256" key="1">
    <source>
        <dbReference type="ARBA" id="ARBA00004323"/>
    </source>
</evidence>
<dbReference type="GO" id="GO:0000139">
    <property type="term" value="C:Golgi membrane"/>
    <property type="evidence" value="ECO:0007669"/>
    <property type="project" value="UniProtKB-SubCell"/>
</dbReference>
<keyword evidence="5" id="KW-1133">Transmembrane helix</keyword>
<organism evidence="10 11">
    <name type="scientific">Meganyctiphanes norvegica</name>
    <name type="common">Northern krill</name>
    <name type="synonym">Thysanopoda norvegica</name>
    <dbReference type="NCBI Taxonomy" id="48144"/>
    <lineage>
        <taxon>Eukaryota</taxon>
        <taxon>Metazoa</taxon>
        <taxon>Ecdysozoa</taxon>
        <taxon>Arthropoda</taxon>
        <taxon>Crustacea</taxon>
        <taxon>Multicrustacea</taxon>
        <taxon>Malacostraca</taxon>
        <taxon>Eumalacostraca</taxon>
        <taxon>Eucarida</taxon>
        <taxon>Euphausiacea</taxon>
        <taxon>Euphausiidae</taxon>
        <taxon>Meganyctiphanes</taxon>
    </lineage>
</organism>
<dbReference type="AlphaFoldDB" id="A0AAV2S8E3"/>
<keyword evidence="7" id="KW-0472">Membrane</keyword>
<accession>A0AAV2S8E3</accession>
<keyword evidence="8 9" id="KW-0325">Glycoprotein</keyword>
<evidence type="ECO:0000313" key="10">
    <source>
        <dbReference type="EMBL" id="CAL4173804.1"/>
    </source>
</evidence>
<dbReference type="EMBL" id="CAXKWB010053068">
    <property type="protein sequence ID" value="CAL4173804.1"/>
    <property type="molecule type" value="Genomic_DNA"/>
</dbReference>
<dbReference type="GO" id="GO:0008146">
    <property type="term" value="F:sulfotransferase activity"/>
    <property type="evidence" value="ECO:0007669"/>
    <property type="project" value="InterPro"/>
</dbReference>
<comment type="subcellular location">
    <subcellularLocation>
        <location evidence="1 9">Golgi apparatus membrane</location>
        <topology evidence="1 9">Single-pass type II membrane protein</topology>
    </subcellularLocation>
</comment>